<name>A0A8X7VSP8_BRACI</name>
<accession>A0A8X7VSP8</accession>
<comment type="caution">
    <text evidence="1">The sequence shown here is derived from an EMBL/GenBank/DDBJ whole genome shotgun (WGS) entry which is preliminary data.</text>
</comment>
<dbReference type="EMBL" id="JAAMPC010000004">
    <property type="protein sequence ID" value="KAG2316408.1"/>
    <property type="molecule type" value="Genomic_DNA"/>
</dbReference>
<dbReference type="Proteomes" id="UP000886595">
    <property type="component" value="Unassembled WGS sequence"/>
</dbReference>
<organism evidence="1 2">
    <name type="scientific">Brassica carinata</name>
    <name type="common">Ethiopian mustard</name>
    <name type="synonym">Abyssinian cabbage</name>
    <dbReference type="NCBI Taxonomy" id="52824"/>
    <lineage>
        <taxon>Eukaryota</taxon>
        <taxon>Viridiplantae</taxon>
        <taxon>Streptophyta</taxon>
        <taxon>Embryophyta</taxon>
        <taxon>Tracheophyta</taxon>
        <taxon>Spermatophyta</taxon>
        <taxon>Magnoliopsida</taxon>
        <taxon>eudicotyledons</taxon>
        <taxon>Gunneridae</taxon>
        <taxon>Pentapetalae</taxon>
        <taxon>rosids</taxon>
        <taxon>malvids</taxon>
        <taxon>Brassicales</taxon>
        <taxon>Brassicaceae</taxon>
        <taxon>Brassiceae</taxon>
        <taxon>Brassica</taxon>
    </lineage>
</organism>
<dbReference type="AlphaFoldDB" id="A0A8X7VSP8"/>
<reference evidence="1 2" key="1">
    <citation type="submission" date="2020-02" db="EMBL/GenBank/DDBJ databases">
        <authorList>
            <person name="Ma Q."/>
            <person name="Huang Y."/>
            <person name="Song X."/>
            <person name="Pei D."/>
        </authorList>
    </citation>
    <scope>NUCLEOTIDE SEQUENCE [LARGE SCALE GENOMIC DNA]</scope>
    <source>
        <strain evidence="1">Sxm20200214</strain>
        <tissue evidence="1">Leaf</tissue>
    </source>
</reference>
<gene>
    <name evidence="1" type="ORF">Bca52824_019530</name>
</gene>
<keyword evidence="2" id="KW-1185">Reference proteome</keyword>
<proteinExistence type="predicted"/>
<evidence type="ECO:0000313" key="1">
    <source>
        <dbReference type="EMBL" id="KAG2316408.1"/>
    </source>
</evidence>
<sequence length="154" mass="18211">MKQIKSDLKLLNKENYSKIQERVSETNCMLQSAQVEALQNPTPETFQAERDLYQKWNFLREIEELFFKQKSRINWLREGDLNTTYFHRICLTRASYNAIRAFLSNDGTWILDPVEMSLHAINHFKSVLGNNSYRAPLLLTLPAWFLDLTEYSFP</sequence>
<evidence type="ECO:0000313" key="2">
    <source>
        <dbReference type="Proteomes" id="UP000886595"/>
    </source>
</evidence>
<protein>
    <submittedName>
        <fullName evidence="1">Uncharacterized protein</fullName>
    </submittedName>
</protein>
<dbReference type="OrthoDB" id="1085116at2759"/>